<reference evidence="4 5" key="1">
    <citation type="submission" date="2019-12" db="EMBL/GenBank/DDBJ databases">
        <title>Comparative genomics gives insights into the taxonomy of the Azoarcus-Aromatoleum group and reveals separate origins of nif in the plant-associated Azoarcus and non-plant-associated Aromatoleum sub-groups.</title>
        <authorList>
            <person name="Lafos M."/>
            <person name="Maluk M."/>
            <person name="Batista M."/>
            <person name="Junghare M."/>
            <person name="Carmona M."/>
            <person name="Faoro H."/>
            <person name="Cruz L.M."/>
            <person name="Battistoni F."/>
            <person name="De Souza E."/>
            <person name="Pedrosa F."/>
            <person name="Chen W.-M."/>
            <person name="Poole P.S."/>
            <person name="Dixon R.A."/>
            <person name="James E.K."/>
        </authorList>
    </citation>
    <scope>NUCLEOTIDE SEQUENCE [LARGE SCALE GENOMIC DNA]</scope>
    <source>
        <strain evidence="4 5">PbN1</strain>
    </source>
</reference>
<dbReference type="InterPro" id="IPR006015">
    <property type="entry name" value="Universal_stress_UspA"/>
</dbReference>
<evidence type="ECO:0000256" key="1">
    <source>
        <dbReference type="ARBA" id="ARBA00008791"/>
    </source>
</evidence>
<evidence type="ECO:0000259" key="3">
    <source>
        <dbReference type="Pfam" id="PF01814"/>
    </source>
</evidence>
<name>A0ABX1NZM4_9RHOO</name>
<dbReference type="InterPro" id="IPR014729">
    <property type="entry name" value="Rossmann-like_a/b/a_fold"/>
</dbReference>
<feature type="domain" description="UspA" evidence="2">
    <location>
        <begin position="1"/>
        <end position="145"/>
    </location>
</feature>
<accession>A0ABX1NZM4</accession>
<dbReference type="SUPFAM" id="SSF52402">
    <property type="entry name" value="Adenine nucleotide alpha hydrolases-like"/>
    <property type="match status" value="1"/>
</dbReference>
<dbReference type="PANTHER" id="PTHR46268">
    <property type="entry name" value="STRESS RESPONSE PROTEIN NHAX"/>
    <property type="match status" value="1"/>
</dbReference>
<dbReference type="Pfam" id="PF01814">
    <property type="entry name" value="Hemerythrin"/>
    <property type="match status" value="1"/>
</dbReference>
<evidence type="ECO:0000259" key="2">
    <source>
        <dbReference type="Pfam" id="PF00582"/>
    </source>
</evidence>
<dbReference type="InterPro" id="IPR012312">
    <property type="entry name" value="Hemerythrin-like"/>
</dbReference>
<dbReference type="RefSeq" id="WP_169204027.1">
    <property type="nucleotide sequence ID" value="NZ_CP059467.1"/>
</dbReference>
<dbReference type="Gene3D" id="1.20.120.520">
    <property type="entry name" value="nmb1532 protein domain like"/>
    <property type="match status" value="1"/>
</dbReference>
<dbReference type="EMBL" id="WTVP01000084">
    <property type="protein sequence ID" value="NMG17519.1"/>
    <property type="molecule type" value="Genomic_DNA"/>
</dbReference>
<dbReference type="CDD" id="cd00293">
    <property type="entry name" value="USP-like"/>
    <property type="match status" value="1"/>
</dbReference>
<dbReference type="CDD" id="cd12108">
    <property type="entry name" value="Hr-like"/>
    <property type="match status" value="1"/>
</dbReference>
<keyword evidence="5" id="KW-1185">Reference proteome</keyword>
<dbReference type="PRINTS" id="PR01438">
    <property type="entry name" value="UNVRSLSTRESS"/>
</dbReference>
<dbReference type="Gene3D" id="3.40.50.620">
    <property type="entry name" value="HUPs"/>
    <property type="match status" value="1"/>
</dbReference>
<organism evidence="4 5">
    <name type="scientific">Aromatoleum bremense</name>
    <dbReference type="NCBI Taxonomy" id="76115"/>
    <lineage>
        <taxon>Bacteria</taxon>
        <taxon>Pseudomonadati</taxon>
        <taxon>Pseudomonadota</taxon>
        <taxon>Betaproteobacteria</taxon>
        <taxon>Rhodocyclales</taxon>
        <taxon>Rhodocyclaceae</taxon>
        <taxon>Aromatoleum</taxon>
    </lineage>
</organism>
<comment type="similarity">
    <text evidence="1">Belongs to the universal stress protein A family.</text>
</comment>
<dbReference type="Pfam" id="PF00582">
    <property type="entry name" value="Usp"/>
    <property type="match status" value="1"/>
</dbReference>
<proteinExistence type="inferred from homology"/>
<sequence>MYRHLLVPIDGTDLSTEICSNAVEFARTLGARITFFHAQADYAAALDGEAEIVRLTSPEKFAYAFEGRVRELLAQAEAAARAFGVPCGSSTAVSNSPSRAIIAAAREADCDLIYMASHGRRSSIGMMLGSQTLKVLVNAGMPMLVASTSNPGAPSQATDVIREEHRSLAAVLHALLNLLDSGQDLHVAPQAELLRLMMHYIEGFSTTQHHPKEEEYLLPKLQARSSRYDAELAELGQRYEHDRRLVGELAASVERLLVDKGDLVETKDTATRYEQSLWQHMERVERVILPATLCHLTPEDWEGINTAFSDNGDPRFSRNSRTEFRRIFSRIVNLAPWNAADK</sequence>
<gene>
    <name evidence="4" type="ORF">GPA24_18640</name>
</gene>
<dbReference type="Proteomes" id="UP000633943">
    <property type="component" value="Unassembled WGS sequence"/>
</dbReference>
<dbReference type="InterPro" id="IPR006016">
    <property type="entry name" value="UspA"/>
</dbReference>
<feature type="domain" description="Hemerythrin-like" evidence="3">
    <location>
        <begin position="158"/>
        <end position="291"/>
    </location>
</feature>
<evidence type="ECO:0000313" key="4">
    <source>
        <dbReference type="EMBL" id="NMG17519.1"/>
    </source>
</evidence>
<dbReference type="PANTHER" id="PTHR46268:SF15">
    <property type="entry name" value="UNIVERSAL STRESS PROTEIN HP_0031"/>
    <property type="match status" value="1"/>
</dbReference>
<comment type="caution">
    <text evidence="4">The sequence shown here is derived from an EMBL/GenBank/DDBJ whole genome shotgun (WGS) entry which is preliminary data.</text>
</comment>
<protein>
    <submittedName>
        <fullName evidence="4">Universal stress protein UspA</fullName>
    </submittedName>
</protein>
<evidence type="ECO:0000313" key="5">
    <source>
        <dbReference type="Proteomes" id="UP000633943"/>
    </source>
</evidence>